<organism evidence="21">
    <name type="scientific">Culicoides sonorensis</name>
    <name type="common">Biting midge</name>
    <dbReference type="NCBI Taxonomy" id="179676"/>
    <lineage>
        <taxon>Eukaryota</taxon>
        <taxon>Metazoa</taxon>
        <taxon>Ecdysozoa</taxon>
        <taxon>Arthropoda</taxon>
        <taxon>Hexapoda</taxon>
        <taxon>Insecta</taxon>
        <taxon>Pterygota</taxon>
        <taxon>Neoptera</taxon>
        <taxon>Endopterygota</taxon>
        <taxon>Diptera</taxon>
        <taxon>Nematocera</taxon>
        <taxon>Chironomoidea</taxon>
        <taxon>Ceratopogonidae</taxon>
        <taxon>Ceratopogoninae</taxon>
        <taxon>Culicoides</taxon>
        <taxon>Monoculicoides</taxon>
    </lineage>
</organism>
<evidence type="ECO:0000256" key="9">
    <source>
        <dbReference type="ARBA" id="ARBA00022991"/>
    </source>
</evidence>
<evidence type="ECO:0000256" key="19">
    <source>
        <dbReference type="SAM" id="Phobius"/>
    </source>
</evidence>
<evidence type="ECO:0000256" key="10">
    <source>
        <dbReference type="ARBA" id="ARBA00023040"/>
    </source>
</evidence>
<evidence type="ECO:0000256" key="4">
    <source>
        <dbReference type="ARBA" id="ARBA00022543"/>
    </source>
</evidence>
<keyword evidence="11 19" id="KW-0472">Membrane</keyword>
<dbReference type="OMA" id="HTRYFVA"/>
<dbReference type="PROSITE" id="PS00237">
    <property type="entry name" value="G_PROTEIN_RECEP_F1_1"/>
    <property type="match status" value="1"/>
</dbReference>
<dbReference type="CDD" id="cd15079">
    <property type="entry name" value="7tmA_photoreceptors_insect"/>
    <property type="match status" value="1"/>
</dbReference>
<feature type="compositionally biased region" description="Polar residues" evidence="18">
    <location>
        <begin position="366"/>
        <end position="376"/>
    </location>
</feature>
<evidence type="ECO:0000256" key="6">
    <source>
        <dbReference type="ARBA" id="ARBA00022692"/>
    </source>
</evidence>
<feature type="domain" description="G-protein coupled receptors family 1 profile" evidence="20">
    <location>
        <begin position="74"/>
        <end position="338"/>
    </location>
</feature>
<dbReference type="PANTHER" id="PTHR24240">
    <property type="entry name" value="OPSIN"/>
    <property type="match status" value="1"/>
</dbReference>
<feature type="transmembrane region" description="Helical" evidence="19">
    <location>
        <begin position="95"/>
        <end position="120"/>
    </location>
</feature>
<accession>A0A336LM83</accession>
<evidence type="ECO:0000256" key="2">
    <source>
        <dbReference type="ARBA" id="ARBA00004141"/>
    </source>
</evidence>
<dbReference type="InterPro" id="IPR017452">
    <property type="entry name" value="GPCR_Rhodpsn_7TM"/>
</dbReference>
<comment type="function">
    <text evidence="1">Visual pigments are the light-absorbing molecules that mediate vision. They consist of an apoprotein, opsin, covalently linked to cis-retinal.</text>
</comment>
<proteinExistence type="inferred from homology"/>
<dbReference type="SUPFAM" id="SSF81321">
    <property type="entry name" value="Family A G protein-coupled receptor-like"/>
    <property type="match status" value="1"/>
</dbReference>
<dbReference type="PRINTS" id="PR00237">
    <property type="entry name" value="GPCRRHODOPSN"/>
</dbReference>
<evidence type="ECO:0000256" key="3">
    <source>
        <dbReference type="ARBA" id="ARBA00010663"/>
    </source>
</evidence>
<feature type="transmembrane region" description="Helical" evidence="19">
    <location>
        <begin position="172"/>
        <end position="195"/>
    </location>
</feature>
<dbReference type="GO" id="GO:0007602">
    <property type="term" value="P:phototransduction"/>
    <property type="evidence" value="ECO:0007669"/>
    <property type="project" value="UniProtKB-KW"/>
</dbReference>
<evidence type="ECO:0000256" key="16">
    <source>
        <dbReference type="ARBA" id="ARBA00023305"/>
    </source>
</evidence>
<evidence type="ECO:0000256" key="15">
    <source>
        <dbReference type="ARBA" id="ARBA00023224"/>
    </source>
</evidence>
<keyword evidence="7" id="KW-0681">Retinal protein</keyword>
<keyword evidence="10 17" id="KW-0297">G-protein coupled receptor</keyword>
<feature type="transmembrane region" description="Helical" evidence="19">
    <location>
        <begin position="287"/>
        <end position="309"/>
    </location>
</feature>
<evidence type="ECO:0000256" key="18">
    <source>
        <dbReference type="SAM" id="MobiDB-lite"/>
    </source>
</evidence>
<keyword evidence="13 17" id="KW-0675">Receptor</keyword>
<evidence type="ECO:0000256" key="13">
    <source>
        <dbReference type="ARBA" id="ARBA00023170"/>
    </source>
</evidence>
<dbReference type="GO" id="GO:0007601">
    <property type="term" value="P:visual perception"/>
    <property type="evidence" value="ECO:0007669"/>
    <property type="project" value="UniProtKB-KW"/>
</dbReference>
<feature type="compositionally biased region" description="Acidic residues" evidence="18">
    <location>
        <begin position="377"/>
        <end position="387"/>
    </location>
</feature>
<dbReference type="EMBL" id="UFQT01000019">
    <property type="protein sequence ID" value="SSX17871.1"/>
    <property type="molecule type" value="Genomic_DNA"/>
</dbReference>
<dbReference type="AlphaFoldDB" id="A0A336LM83"/>
<dbReference type="GO" id="GO:0016020">
    <property type="term" value="C:membrane"/>
    <property type="evidence" value="ECO:0007669"/>
    <property type="project" value="UniProtKB-SubCell"/>
</dbReference>
<gene>
    <name evidence="21" type="primary">CSON004889</name>
</gene>
<feature type="region of interest" description="Disordered" evidence="18">
    <location>
        <begin position="363"/>
        <end position="387"/>
    </location>
</feature>
<evidence type="ECO:0000259" key="20">
    <source>
        <dbReference type="PROSITE" id="PS50262"/>
    </source>
</evidence>
<evidence type="ECO:0000256" key="7">
    <source>
        <dbReference type="ARBA" id="ARBA00022925"/>
    </source>
</evidence>
<keyword evidence="9" id="KW-0157">Chromophore</keyword>
<dbReference type="InterPro" id="IPR001760">
    <property type="entry name" value="Opsin"/>
</dbReference>
<evidence type="ECO:0000256" key="1">
    <source>
        <dbReference type="ARBA" id="ARBA00002881"/>
    </source>
</evidence>
<keyword evidence="12" id="KW-1015">Disulfide bond</keyword>
<name>A0A336LM83_CULSO</name>
<evidence type="ECO:0000256" key="17">
    <source>
        <dbReference type="RuleBase" id="RU000688"/>
    </source>
</evidence>
<dbReference type="PROSITE" id="PS50262">
    <property type="entry name" value="G_PROTEIN_RECEP_F1_2"/>
    <property type="match status" value="1"/>
</dbReference>
<evidence type="ECO:0000256" key="14">
    <source>
        <dbReference type="ARBA" id="ARBA00023180"/>
    </source>
</evidence>
<evidence type="ECO:0000256" key="5">
    <source>
        <dbReference type="ARBA" id="ARBA00022606"/>
    </source>
</evidence>
<protein>
    <submittedName>
        <fullName evidence="21">CSON004889 protein</fullName>
    </submittedName>
</protein>
<evidence type="ECO:0000313" key="21">
    <source>
        <dbReference type="EMBL" id="SSX17871.1"/>
    </source>
</evidence>
<dbReference type="VEuPathDB" id="VectorBase:CSON004889"/>
<keyword evidence="8 19" id="KW-1133">Transmembrane helix</keyword>
<evidence type="ECO:0000256" key="8">
    <source>
        <dbReference type="ARBA" id="ARBA00022989"/>
    </source>
</evidence>
<keyword evidence="6 17" id="KW-0812">Transmembrane</keyword>
<keyword evidence="16" id="KW-0844">Vision</keyword>
<comment type="subcellular location">
    <subcellularLocation>
        <location evidence="2">Membrane</location>
        <topology evidence="2">Multi-pass membrane protein</topology>
    </subcellularLocation>
</comment>
<dbReference type="Pfam" id="PF00001">
    <property type="entry name" value="7tm_1"/>
    <property type="match status" value="1"/>
</dbReference>
<feature type="transmembrane region" description="Helical" evidence="19">
    <location>
        <begin position="220"/>
        <end position="242"/>
    </location>
</feature>
<feature type="transmembrane region" description="Helical" evidence="19">
    <location>
        <begin position="315"/>
        <end position="337"/>
    </location>
</feature>
<evidence type="ECO:0000256" key="12">
    <source>
        <dbReference type="ARBA" id="ARBA00023157"/>
    </source>
</evidence>
<dbReference type="PRINTS" id="PR00577">
    <property type="entry name" value="OPSINRH3RH4"/>
</dbReference>
<sequence>MEINNASSNIIAMALYQGQNFQSDGSVKLLGWNLPAEEQDLVHPHWRQFEAPPYFAHLLLALLYFILMICSTVGNGLVLWIFSTSKQLRSSASNMLILNLAIFDLLMMLEMPMFLVNSFAERLIGSKIGCDFYAAVGSLSGIGGSITNAAIAYDRYRTISRPLDGKMSRPQAALLCLFTWFWATPFTLMPLFRIWGSYIPEGYLTTCSFDFLTENIDTKVFVGAIFTWAYAIPMFCIIIFYWKLFGHVKAHEKLMREQARKMNVKCLAANKDMKATSVEIKIAKASFTIFFLFVCAWTPYGVTAMIGAFGNKQLLTPFVTMVPALFCKVVSCIDPWIYAASHPKYRQELEKRLPWLGIKEVESDYGSESRSQVSNCNDDDEKPEQPI</sequence>
<keyword evidence="14" id="KW-0325">Glycoprotein</keyword>
<comment type="similarity">
    <text evidence="3 17">Belongs to the G-protein coupled receptor 1 family.</text>
</comment>
<keyword evidence="15 17" id="KW-0807">Transducer</keyword>
<dbReference type="FunFam" id="1.20.1070.10:FF:000044">
    <property type="entry name" value="Opsin, ultraviolet-sensitive"/>
    <property type="match status" value="1"/>
</dbReference>
<dbReference type="InterPro" id="IPR050125">
    <property type="entry name" value="GPCR_opsins"/>
</dbReference>
<dbReference type="Gene3D" id="1.20.1070.10">
    <property type="entry name" value="Rhodopsin 7-helix transmembrane proteins"/>
    <property type="match status" value="1"/>
</dbReference>
<feature type="transmembrane region" description="Helical" evidence="19">
    <location>
        <begin position="54"/>
        <end position="83"/>
    </location>
</feature>
<keyword evidence="4" id="KW-0600">Photoreceptor protein</keyword>
<feature type="transmembrane region" description="Helical" evidence="19">
    <location>
        <begin position="132"/>
        <end position="151"/>
    </location>
</feature>
<reference evidence="21" key="1">
    <citation type="submission" date="2018-07" db="EMBL/GenBank/DDBJ databases">
        <authorList>
            <person name="Quirk P.G."/>
            <person name="Krulwich T.A."/>
        </authorList>
    </citation>
    <scope>NUCLEOTIDE SEQUENCE</scope>
</reference>
<dbReference type="GO" id="GO:0008020">
    <property type="term" value="F:G protein-coupled photoreceptor activity"/>
    <property type="evidence" value="ECO:0007669"/>
    <property type="project" value="UniProtKB-ARBA"/>
</dbReference>
<dbReference type="InterPro" id="IPR000276">
    <property type="entry name" value="GPCR_Rhodpsn"/>
</dbReference>
<keyword evidence="5" id="KW-0716">Sensory transduction</keyword>
<evidence type="ECO:0000256" key="11">
    <source>
        <dbReference type="ARBA" id="ARBA00023136"/>
    </source>
</evidence>